<keyword evidence="2" id="KW-1185">Reference proteome</keyword>
<accession>A0A2R9SY24</accession>
<dbReference type="RefSeq" id="WP_006208569.1">
    <property type="nucleotide sequence ID" value="NZ_ADHJ01000014.1"/>
</dbReference>
<organism evidence="1 2">
    <name type="scientific">Paenibacillus vortex V453</name>
    <dbReference type="NCBI Taxonomy" id="715225"/>
    <lineage>
        <taxon>Bacteria</taxon>
        <taxon>Bacillati</taxon>
        <taxon>Bacillota</taxon>
        <taxon>Bacilli</taxon>
        <taxon>Bacillales</taxon>
        <taxon>Paenibacillaceae</taxon>
        <taxon>Paenibacillus</taxon>
    </lineage>
</organism>
<gene>
    <name evidence="1" type="ORF">PVOR_08515</name>
</gene>
<evidence type="ECO:0000313" key="1">
    <source>
        <dbReference type="EMBL" id="EFU42309.1"/>
    </source>
</evidence>
<evidence type="ECO:0000313" key="2">
    <source>
        <dbReference type="Proteomes" id="UP000003094"/>
    </source>
</evidence>
<name>A0A2R9SY24_9BACL</name>
<reference evidence="1 2" key="1">
    <citation type="journal article" date="2010" name="BMC Genomics">
        <title>Genome sequence of the pattern forming Paenibacillus vortex bacterium reveals potential for thriving in complex environments.</title>
        <authorList>
            <person name="Sirota-Madi A."/>
            <person name="Olender T."/>
            <person name="Helman Y."/>
            <person name="Ingham C."/>
            <person name="Brainis I."/>
            <person name="Roth D."/>
            <person name="Hagi E."/>
            <person name="Brodsky L."/>
            <person name="Leshkowitz D."/>
            <person name="Galatenko V."/>
            <person name="Nikolaev V."/>
            <person name="Mugasimangalam R.C."/>
            <person name="Bransburg-Zabary S."/>
            <person name="Gutnick D.L."/>
            <person name="Lancet D."/>
            <person name="Ben-Jacob E."/>
        </authorList>
    </citation>
    <scope>NUCLEOTIDE SEQUENCE [LARGE SCALE GENOMIC DNA]</scope>
    <source>
        <strain evidence="1 2">V453</strain>
    </source>
</reference>
<sequence>MRIESDYTSWNSARLKIAKPGQEGFEEIFQKNKKEEENKGRLVTVREGGYLRQYIVQSNGSKILLSETKQYKDEAAADSSHLLAPLPQTGGMSLNTKEALHLLNLQAGAAGIIAGAVFETSRENGKKS</sequence>
<protein>
    <submittedName>
        <fullName evidence="1">Uncharacterized protein</fullName>
    </submittedName>
</protein>
<dbReference type="EMBL" id="ADHJ01000014">
    <property type="protein sequence ID" value="EFU42309.1"/>
    <property type="molecule type" value="Genomic_DNA"/>
</dbReference>
<proteinExistence type="predicted"/>
<dbReference type="Proteomes" id="UP000003094">
    <property type="component" value="Unassembled WGS sequence"/>
</dbReference>
<dbReference type="AlphaFoldDB" id="A0A2R9SY24"/>
<comment type="caution">
    <text evidence="1">The sequence shown here is derived from an EMBL/GenBank/DDBJ whole genome shotgun (WGS) entry which is preliminary data.</text>
</comment>
<dbReference type="KEGG" id="pvo:PVOR_08515"/>